<protein>
    <submittedName>
        <fullName evidence="1">Uncharacterized protein</fullName>
    </submittedName>
</protein>
<dbReference type="EMBL" id="JAIWYP010000008">
    <property type="protein sequence ID" value="KAH3783719.1"/>
    <property type="molecule type" value="Genomic_DNA"/>
</dbReference>
<reference evidence="1" key="1">
    <citation type="journal article" date="2019" name="bioRxiv">
        <title>The Genome of the Zebra Mussel, Dreissena polymorpha: A Resource for Invasive Species Research.</title>
        <authorList>
            <person name="McCartney M.A."/>
            <person name="Auch B."/>
            <person name="Kono T."/>
            <person name="Mallez S."/>
            <person name="Zhang Y."/>
            <person name="Obille A."/>
            <person name="Becker A."/>
            <person name="Abrahante J.E."/>
            <person name="Garbe J."/>
            <person name="Badalamenti J.P."/>
            <person name="Herman A."/>
            <person name="Mangelson H."/>
            <person name="Liachko I."/>
            <person name="Sullivan S."/>
            <person name="Sone E.D."/>
            <person name="Koren S."/>
            <person name="Silverstein K.A.T."/>
            <person name="Beckman K.B."/>
            <person name="Gohl D.M."/>
        </authorList>
    </citation>
    <scope>NUCLEOTIDE SEQUENCE</scope>
    <source>
        <strain evidence="1">Duluth1</strain>
        <tissue evidence="1">Whole animal</tissue>
    </source>
</reference>
<evidence type="ECO:0000313" key="1">
    <source>
        <dbReference type="EMBL" id="KAH3783719.1"/>
    </source>
</evidence>
<comment type="caution">
    <text evidence="1">The sequence shown here is derived from an EMBL/GenBank/DDBJ whole genome shotgun (WGS) entry which is preliminary data.</text>
</comment>
<keyword evidence="2" id="KW-1185">Reference proteome</keyword>
<dbReference type="Proteomes" id="UP000828390">
    <property type="component" value="Unassembled WGS sequence"/>
</dbReference>
<evidence type="ECO:0000313" key="2">
    <source>
        <dbReference type="Proteomes" id="UP000828390"/>
    </source>
</evidence>
<organism evidence="1 2">
    <name type="scientific">Dreissena polymorpha</name>
    <name type="common">Zebra mussel</name>
    <name type="synonym">Mytilus polymorpha</name>
    <dbReference type="NCBI Taxonomy" id="45954"/>
    <lineage>
        <taxon>Eukaryota</taxon>
        <taxon>Metazoa</taxon>
        <taxon>Spiralia</taxon>
        <taxon>Lophotrochozoa</taxon>
        <taxon>Mollusca</taxon>
        <taxon>Bivalvia</taxon>
        <taxon>Autobranchia</taxon>
        <taxon>Heteroconchia</taxon>
        <taxon>Euheterodonta</taxon>
        <taxon>Imparidentia</taxon>
        <taxon>Neoheterodontei</taxon>
        <taxon>Myida</taxon>
        <taxon>Dreissenoidea</taxon>
        <taxon>Dreissenidae</taxon>
        <taxon>Dreissena</taxon>
    </lineage>
</organism>
<dbReference type="AlphaFoldDB" id="A0A9D4EQB2"/>
<reference evidence="1" key="2">
    <citation type="submission" date="2020-11" db="EMBL/GenBank/DDBJ databases">
        <authorList>
            <person name="McCartney M.A."/>
            <person name="Auch B."/>
            <person name="Kono T."/>
            <person name="Mallez S."/>
            <person name="Becker A."/>
            <person name="Gohl D.M."/>
            <person name="Silverstein K.A.T."/>
            <person name="Koren S."/>
            <person name="Bechman K.B."/>
            <person name="Herman A."/>
            <person name="Abrahante J.E."/>
            <person name="Garbe J."/>
        </authorList>
    </citation>
    <scope>NUCLEOTIDE SEQUENCE</scope>
    <source>
        <strain evidence="1">Duluth1</strain>
        <tissue evidence="1">Whole animal</tissue>
    </source>
</reference>
<sequence length="92" mass="10181">MRHVFKGSFFALVNKWSFPALLKEAWTDNMQAELTVEKVAMDTSVGVDDPVPVIDISNTLRLLDLISSGHVMVQDADTSFPLDVIGLMPMDT</sequence>
<name>A0A9D4EQB2_DREPO</name>
<proteinExistence type="predicted"/>
<gene>
    <name evidence="1" type="ORF">DPMN_161662</name>
</gene>
<accession>A0A9D4EQB2</accession>